<dbReference type="PANTHER" id="PTHR22752">
    <property type="entry name" value="G PROTEIN-COUPLED RECEPTOR"/>
    <property type="match status" value="1"/>
</dbReference>
<dbReference type="GeneID" id="115805077"/>
<feature type="compositionally biased region" description="Low complexity" evidence="10">
    <location>
        <begin position="237"/>
        <end position="254"/>
    </location>
</feature>
<keyword evidence="4 11" id="KW-1133">Transmembrane helix</keyword>
<feature type="transmembrane region" description="Helical" evidence="11">
    <location>
        <begin position="105"/>
        <end position="127"/>
    </location>
</feature>
<feature type="region of interest" description="Disordered" evidence="10">
    <location>
        <begin position="231"/>
        <end position="261"/>
    </location>
</feature>
<evidence type="ECO:0000256" key="1">
    <source>
        <dbReference type="ARBA" id="ARBA00004651"/>
    </source>
</evidence>
<evidence type="ECO:0000256" key="9">
    <source>
        <dbReference type="RuleBase" id="RU000688"/>
    </source>
</evidence>
<evidence type="ECO:0000256" key="10">
    <source>
        <dbReference type="SAM" id="MobiDB-lite"/>
    </source>
</evidence>
<dbReference type="OrthoDB" id="5980076at2759"/>
<dbReference type="PROSITE" id="PS00237">
    <property type="entry name" value="G_PROTEIN_RECEP_F1_1"/>
    <property type="match status" value="1"/>
</dbReference>
<evidence type="ECO:0000259" key="12">
    <source>
        <dbReference type="PROSITE" id="PS50262"/>
    </source>
</evidence>
<proteinExistence type="inferred from homology"/>
<feature type="transmembrane region" description="Helical" evidence="11">
    <location>
        <begin position="69"/>
        <end position="93"/>
    </location>
</feature>
<keyword evidence="2" id="KW-1003">Cell membrane</keyword>
<evidence type="ECO:0000256" key="4">
    <source>
        <dbReference type="ARBA" id="ARBA00022989"/>
    </source>
</evidence>
<dbReference type="GO" id="GO:0005886">
    <property type="term" value="C:plasma membrane"/>
    <property type="evidence" value="ECO:0007669"/>
    <property type="project" value="UniProtKB-SubCell"/>
</dbReference>
<evidence type="ECO:0000256" key="5">
    <source>
        <dbReference type="ARBA" id="ARBA00023040"/>
    </source>
</evidence>
<comment type="similarity">
    <text evidence="9">Belongs to the G-protein coupled receptor 1 family.</text>
</comment>
<dbReference type="Pfam" id="PF00001">
    <property type="entry name" value="7tm_1"/>
    <property type="match status" value="1"/>
</dbReference>
<dbReference type="Gene3D" id="1.20.1070.10">
    <property type="entry name" value="Rhodopsin 7-helix transmembrane proteins"/>
    <property type="match status" value="1"/>
</dbReference>
<feature type="region of interest" description="Disordered" evidence="10">
    <location>
        <begin position="1"/>
        <end position="20"/>
    </location>
</feature>
<evidence type="ECO:0000256" key="8">
    <source>
        <dbReference type="ARBA" id="ARBA00023224"/>
    </source>
</evidence>
<feature type="domain" description="G-protein coupled receptors family 1 profile" evidence="12">
    <location>
        <begin position="48"/>
        <end position="333"/>
    </location>
</feature>
<dbReference type="PRINTS" id="PR00237">
    <property type="entry name" value="GPCRRHODOPSN"/>
</dbReference>
<feature type="transmembrane region" description="Helical" evidence="11">
    <location>
        <begin position="147"/>
        <end position="170"/>
    </location>
</feature>
<dbReference type="FunCoup" id="A0A6J2UQR0">
    <property type="interactions" value="118"/>
</dbReference>
<dbReference type="Proteomes" id="UP000504632">
    <property type="component" value="Chromosome 2"/>
</dbReference>
<gene>
    <name evidence="14" type="primary">gpr101</name>
</gene>
<organism evidence="13 14">
    <name type="scientific">Chanos chanos</name>
    <name type="common">Milkfish</name>
    <name type="synonym">Mugil chanos</name>
    <dbReference type="NCBI Taxonomy" id="29144"/>
    <lineage>
        <taxon>Eukaryota</taxon>
        <taxon>Metazoa</taxon>
        <taxon>Chordata</taxon>
        <taxon>Craniata</taxon>
        <taxon>Vertebrata</taxon>
        <taxon>Euteleostomi</taxon>
        <taxon>Actinopterygii</taxon>
        <taxon>Neopterygii</taxon>
        <taxon>Teleostei</taxon>
        <taxon>Ostariophysi</taxon>
        <taxon>Gonorynchiformes</taxon>
        <taxon>Chanidae</taxon>
        <taxon>Chanos</taxon>
    </lineage>
</organism>
<dbReference type="InterPro" id="IPR000276">
    <property type="entry name" value="GPCR_Rhodpsn"/>
</dbReference>
<evidence type="ECO:0000256" key="3">
    <source>
        <dbReference type="ARBA" id="ARBA00022692"/>
    </source>
</evidence>
<feature type="region of interest" description="Disordered" evidence="10">
    <location>
        <begin position="394"/>
        <end position="433"/>
    </location>
</feature>
<dbReference type="AlphaFoldDB" id="A0A6J2UQR0"/>
<keyword evidence="6 11" id="KW-0472">Membrane</keyword>
<feature type="transmembrane region" description="Helical" evidence="11">
    <location>
        <begin position="190"/>
        <end position="215"/>
    </location>
</feature>
<feature type="transmembrane region" description="Helical" evidence="11">
    <location>
        <begin position="310"/>
        <end position="332"/>
    </location>
</feature>
<accession>A0A6J2UQR0</accession>
<keyword evidence="8 9" id="KW-0807">Transducer</keyword>
<sequence>MPTSQAPGVGSNSSTVPWDPGSPLSPSLVNSTVKMVLISAIVCTSLFGNVVVLLVFQRKPQLLHVANRFVLNLLLADLLQTVLVMPFAIAATVPEVWPLDTRLCQALVVLMHLFAFAGVNTIIVVSVDRYLAIIHPLSYPTRMTPHLGTNLIALTWLLSLLQSTPPLYGWGTIDFDRRHNTCSVMWSSSYSYSALVSTLSFWLPVAIMLGCYWMVFRAARRQNALVHPIQASHPPDSQVTRSSPQRQQQQQQSQGEGPFSATYPIRTRHRRFHYHCKAARVVFVIMASYILSMGPYSVLSTISIHSSDAIPPWLASLALILFFLQCCLHPYIYGYMHRSVRKEFLALLCGPLCGQGRTSRSSAVDSCFTVTDGRSTHPHPPSQAARVCPLHTWEEGTTSSSPTERRSRDSRKETTSISLSSEKELTVQSNNNK</sequence>
<evidence type="ECO:0000313" key="14">
    <source>
        <dbReference type="RefSeq" id="XP_030621421.1"/>
    </source>
</evidence>
<reference evidence="14" key="1">
    <citation type="submission" date="2025-08" db="UniProtKB">
        <authorList>
            <consortium name="RefSeq"/>
        </authorList>
    </citation>
    <scope>IDENTIFICATION</scope>
</reference>
<evidence type="ECO:0000256" key="11">
    <source>
        <dbReference type="SAM" id="Phobius"/>
    </source>
</evidence>
<dbReference type="PROSITE" id="PS50262">
    <property type="entry name" value="G_PROTEIN_RECEP_F1_2"/>
    <property type="match status" value="1"/>
</dbReference>
<dbReference type="RefSeq" id="XP_030621421.1">
    <property type="nucleotide sequence ID" value="XM_030765561.1"/>
</dbReference>
<keyword evidence="7 9" id="KW-0675">Receptor</keyword>
<feature type="transmembrane region" description="Helical" evidence="11">
    <location>
        <begin position="278"/>
        <end position="298"/>
    </location>
</feature>
<dbReference type="PANTHER" id="PTHR22752:SF15">
    <property type="entry name" value="G-PROTEIN COUPLED RECEPTOR 101-RELATED"/>
    <property type="match status" value="1"/>
</dbReference>
<evidence type="ECO:0000256" key="2">
    <source>
        <dbReference type="ARBA" id="ARBA00022475"/>
    </source>
</evidence>
<feature type="compositionally biased region" description="Polar residues" evidence="10">
    <location>
        <begin position="415"/>
        <end position="433"/>
    </location>
</feature>
<keyword evidence="5 9" id="KW-0297">G-protein coupled receptor</keyword>
<evidence type="ECO:0000256" key="7">
    <source>
        <dbReference type="ARBA" id="ARBA00023170"/>
    </source>
</evidence>
<comment type="subcellular location">
    <subcellularLocation>
        <location evidence="1">Cell membrane</location>
        <topology evidence="1">Multi-pass membrane protein</topology>
    </subcellularLocation>
</comment>
<dbReference type="InParanoid" id="A0A6J2UQR0"/>
<dbReference type="GO" id="GO:0004930">
    <property type="term" value="F:G protein-coupled receptor activity"/>
    <property type="evidence" value="ECO:0007669"/>
    <property type="project" value="UniProtKB-KW"/>
</dbReference>
<evidence type="ECO:0000313" key="13">
    <source>
        <dbReference type="Proteomes" id="UP000504632"/>
    </source>
</evidence>
<dbReference type="InterPro" id="IPR017452">
    <property type="entry name" value="GPCR_Rhodpsn_7TM"/>
</dbReference>
<name>A0A6J2UQR0_CHACN</name>
<protein>
    <submittedName>
        <fullName evidence="14">Probable G-protein coupled receptor 101</fullName>
    </submittedName>
</protein>
<dbReference type="CTD" id="83550"/>
<feature type="transmembrane region" description="Helical" evidence="11">
    <location>
        <begin position="35"/>
        <end position="57"/>
    </location>
</feature>
<keyword evidence="13" id="KW-1185">Reference proteome</keyword>
<feature type="compositionally biased region" description="Polar residues" evidence="10">
    <location>
        <begin position="1"/>
        <end position="16"/>
    </location>
</feature>
<feature type="compositionally biased region" description="Basic and acidic residues" evidence="10">
    <location>
        <begin position="403"/>
        <end position="414"/>
    </location>
</feature>
<dbReference type="FunFam" id="1.20.1070.10:FF:000210">
    <property type="entry name" value="probable G-protein coupled receptor 101"/>
    <property type="match status" value="1"/>
</dbReference>
<keyword evidence="3 9" id="KW-0812">Transmembrane</keyword>
<dbReference type="SUPFAM" id="SSF81321">
    <property type="entry name" value="Family A G protein-coupled receptor-like"/>
    <property type="match status" value="1"/>
</dbReference>
<evidence type="ECO:0000256" key="6">
    <source>
        <dbReference type="ARBA" id="ARBA00023136"/>
    </source>
</evidence>